<organism evidence="1 2">
    <name type="scientific">Cinara cedri</name>
    <dbReference type="NCBI Taxonomy" id="506608"/>
    <lineage>
        <taxon>Eukaryota</taxon>
        <taxon>Metazoa</taxon>
        <taxon>Ecdysozoa</taxon>
        <taxon>Arthropoda</taxon>
        <taxon>Hexapoda</taxon>
        <taxon>Insecta</taxon>
        <taxon>Pterygota</taxon>
        <taxon>Neoptera</taxon>
        <taxon>Paraneoptera</taxon>
        <taxon>Hemiptera</taxon>
        <taxon>Sternorrhyncha</taxon>
        <taxon>Aphidomorpha</taxon>
        <taxon>Aphidoidea</taxon>
        <taxon>Aphididae</taxon>
        <taxon>Lachninae</taxon>
        <taxon>Cinara</taxon>
    </lineage>
</organism>
<dbReference type="Proteomes" id="UP000325440">
    <property type="component" value="Unassembled WGS sequence"/>
</dbReference>
<sequence length="170" mass="19625">MSSKIIRQRQMTKINNENPVKNIKNTLIVNRKQSALKVLTNTVQSTKKKSPNKSLKNLKAFTMDKFEMDVKCKSPSADISYNQNNDEFNHINCSSLLENDSLPSSMTCNIGMLSDFFNFKNGNDNWFLEDYNKIMINKIQNTFENFGEPDMEPYSLPPMPKMDFSEIPSF</sequence>
<name>A0A5E4N7I2_9HEMI</name>
<proteinExistence type="predicted"/>
<dbReference type="AlphaFoldDB" id="A0A5E4N7I2"/>
<keyword evidence="2" id="KW-1185">Reference proteome</keyword>
<dbReference type="OrthoDB" id="6617882at2759"/>
<evidence type="ECO:0000313" key="2">
    <source>
        <dbReference type="Proteomes" id="UP000325440"/>
    </source>
</evidence>
<gene>
    <name evidence="1" type="ORF">CINCED_3A021152</name>
</gene>
<accession>A0A5E4N7I2</accession>
<protein>
    <submittedName>
        <fullName evidence="1">Uncharacterized protein</fullName>
    </submittedName>
</protein>
<evidence type="ECO:0000313" key="1">
    <source>
        <dbReference type="EMBL" id="VVC40610.1"/>
    </source>
</evidence>
<dbReference type="EMBL" id="CABPRJ010001906">
    <property type="protein sequence ID" value="VVC40610.1"/>
    <property type="molecule type" value="Genomic_DNA"/>
</dbReference>
<reference evidence="1 2" key="1">
    <citation type="submission" date="2019-08" db="EMBL/GenBank/DDBJ databases">
        <authorList>
            <person name="Alioto T."/>
            <person name="Alioto T."/>
            <person name="Gomez Garrido J."/>
        </authorList>
    </citation>
    <scope>NUCLEOTIDE SEQUENCE [LARGE SCALE GENOMIC DNA]</scope>
</reference>